<dbReference type="InterPro" id="IPR007421">
    <property type="entry name" value="Schlafen_AlbA_2_dom"/>
</dbReference>
<organism evidence="3 4">
    <name type="scientific">Microlunatus phosphovorus (strain ATCC 700054 / DSM 10555 / JCM 9379 / NBRC 101784 / NCIMB 13414 / VKM Ac-1990 / NM-1)</name>
    <dbReference type="NCBI Taxonomy" id="1032480"/>
    <lineage>
        <taxon>Bacteria</taxon>
        <taxon>Bacillati</taxon>
        <taxon>Actinomycetota</taxon>
        <taxon>Actinomycetes</taxon>
        <taxon>Propionibacteriales</taxon>
        <taxon>Propionibacteriaceae</taxon>
        <taxon>Microlunatus</taxon>
    </lineage>
</organism>
<feature type="transmembrane region" description="Helical" evidence="1">
    <location>
        <begin position="46"/>
        <end position="63"/>
    </location>
</feature>
<keyword evidence="1" id="KW-1133">Transmembrane helix</keyword>
<dbReference type="PANTHER" id="PTHR30595">
    <property type="entry name" value="GLPR-RELATED TRANSCRIPTIONAL REPRESSOR"/>
    <property type="match status" value="1"/>
</dbReference>
<dbReference type="OrthoDB" id="9798761at2"/>
<dbReference type="eggNOG" id="COG2865">
    <property type="taxonomic scope" value="Bacteria"/>
</dbReference>
<feature type="transmembrane region" description="Helical" evidence="1">
    <location>
        <begin position="69"/>
        <end position="91"/>
    </location>
</feature>
<dbReference type="EMBL" id="AP012204">
    <property type="protein sequence ID" value="BAK34175.1"/>
    <property type="molecule type" value="Genomic_DNA"/>
</dbReference>
<dbReference type="HOGENOM" id="CLU_955219_0_0_11"/>
<dbReference type="STRING" id="1032480.MLP_11610"/>
<gene>
    <name evidence="3" type="ordered locus">MLP_11610</name>
</gene>
<proteinExistence type="predicted"/>
<dbReference type="RefSeq" id="WP_013862058.1">
    <property type="nucleotide sequence ID" value="NC_015635.1"/>
</dbReference>
<dbReference type="InterPro" id="IPR038461">
    <property type="entry name" value="Schlafen_AlbA_2_dom_sf"/>
</dbReference>
<keyword evidence="1" id="KW-0472">Membrane</keyword>
<feature type="transmembrane region" description="Helical" evidence="1">
    <location>
        <begin position="6"/>
        <end position="25"/>
    </location>
</feature>
<sequence>MIQGQQSVILVSLALPVVLLTAYILGRLARWLLRGRVRLSTSTTTVLAVLGLSGGLLVAALLFDSPRLWSPGVVLLALGLTVVLLAGFAALASRLQPPAPSADLAELIRRGESDRLEFKSSARWNLHTQARDDRIEQVIAKTVAGFLNADGGTLLIGVNDNGEAVGLAADFAVVKSPDPDRFELWLRDFLTQALGQNAAALPAIGFSAVDVAGASTHICRVTCPSSPRPVYVRASKGPASTELWVRTGNSTRQLKVDEAVDYVMHRWPLGAGANLAAQLRAAARGAGTAD</sequence>
<evidence type="ECO:0000256" key="1">
    <source>
        <dbReference type="SAM" id="Phobius"/>
    </source>
</evidence>
<dbReference type="Gene3D" id="3.30.950.30">
    <property type="entry name" value="Schlafen, AAA domain"/>
    <property type="match status" value="1"/>
</dbReference>
<feature type="domain" description="Schlafen AlbA-2" evidence="2">
    <location>
        <begin position="112"/>
        <end position="254"/>
    </location>
</feature>
<keyword evidence="1" id="KW-0812">Transmembrane</keyword>
<dbReference type="AlphaFoldDB" id="F5XNR1"/>
<dbReference type="KEGG" id="mph:MLP_11610"/>
<evidence type="ECO:0000313" key="4">
    <source>
        <dbReference type="Proteomes" id="UP000007947"/>
    </source>
</evidence>
<accession>F5XNR1</accession>
<reference evidence="3 4" key="1">
    <citation type="submission" date="2011-05" db="EMBL/GenBank/DDBJ databases">
        <title>Whole genome sequence of Microlunatus phosphovorus NM-1.</title>
        <authorList>
            <person name="Hosoyama A."/>
            <person name="Sasaki K."/>
            <person name="Harada T."/>
            <person name="Igarashi R."/>
            <person name="Kawakoshi A."/>
            <person name="Sasagawa M."/>
            <person name="Fukada J."/>
            <person name="Nakamura S."/>
            <person name="Katano Y."/>
            <person name="Hanada S."/>
            <person name="Kamagata Y."/>
            <person name="Nakamura N."/>
            <person name="Yamazaki S."/>
            <person name="Fujita N."/>
        </authorList>
    </citation>
    <scope>NUCLEOTIDE SEQUENCE [LARGE SCALE GENOMIC DNA]</scope>
    <source>
        <strain evidence="4">ATCC 700054 / DSM 10555 / JCM 9379 / NBRC 101784 / NCIMB 13414 / VKM Ac-1990 / NM-1</strain>
    </source>
</reference>
<dbReference type="PANTHER" id="PTHR30595:SF6">
    <property type="entry name" value="SCHLAFEN ALBA-2 DOMAIN-CONTAINING PROTEIN"/>
    <property type="match status" value="1"/>
</dbReference>
<evidence type="ECO:0000259" key="2">
    <source>
        <dbReference type="Pfam" id="PF04326"/>
    </source>
</evidence>
<keyword evidence="4" id="KW-1185">Reference proteome</keyword>
<protein>
    <recommendedName>
        <fullName evidence="2">Schlafen AlbA-2 domain-containing protein</fullName>
    </recommendedName>
</protein>
<dbReference type="Proteomes" id="UP000007947">
    <property type="component" value="Chromosome"/>
</dbReference>
<evidence type="ECO:0000313" key="3">
    <source>
        <dbReference type="EMBL" id="BAK34175.1"/>
    </source>
</evidence>
<name>F5XNR1_MICPN</name>
<dbReference type="Pfam" id="PF04326">
    <property type="entry name" value="SLFN_AlbA_2"/>
    <property type="match status" value="1"/>
</dbReference>